<dbReference type="AlphaFoldDB" id="A0A453LCN2"/>
<dbReference type="PANTHER" id="PTHR11461">
    <property type="entry name" value="SERINE PROTEASE INHIBITOR, SERPIN"/>
    <property type="match status" value="1"/>
</dbReference>
<protein>
    <recommendedName>
        <fullName evidence="4">Serpin domain-containing protein</fullName>
    </recommendedName>
</protein>
<dbReference type="PANTHER" id="PTHR11461:SF389">
    <property type="entry name" value="SERPIN DOMAIN-CONTAINING PROTEIN"/>
    <property type="match status" value="1"/>
</dbReference>
<dbReference type="Pfam" id="PF00079">
    <property type="entry name" value="Serpin"/>
    <property type="match status" value="1"/>
</dbReference>
<sequence length="314" mass="34753">AYREAVLASYLAEIRAVDFRNKGGRVEGRDQQVGRGGHGKLIDSILPAESVDEDTAVVLASAIYFKGKWETPFRKKRTKVERFFLLDGTAVDVPMMRTGRSQYVDEHDGFKVLRLPYRSQDPGASKKRRRGTSSGDDPAPPLPRYSMCVFLPDARDGLWDLVGKIASSPSFLRDHLPEYEVDVDEFRLPKFKVSFYGKLSGVLQDMGLVAAFKADKADLTGMAPDVEDASGELINRLVLKDVFHRAVVEVNEEGTEAAAVTVCEEEDESACQPVDFIADHPFAFFVIEEVSGAVVFAGHVLDPTKPQDTLHDVD</sequence>
<dbReference type="Gene3D" id="2.30.39.10">
    <property type="entry name" value="Alpha-1-antitrypsin, domain 1"/>
    <property type="match status" value="1"/>
</dbReference>
<dbReference type="Gene3D" id="3.30.497.10">
    <property type="entry name" value="Antithrombin, subunit I, domain 2"/>
    <property type="match status" value="2"/>
</dbReference>
<dbReference type="InterPro" id="IPR000215">
    <property type="entry name" value="Serpin_fam"/>
</dbReference>
<dbReference type="GO" id="GO:0004867">
    <property type="term" value="F:serine-type endopeptidase inhibitor activity"/>
    <property type="evidence" value="ECO:0007669"/>
    <property type="project" value="InterPro"/>
</dbReference>
<evidence type="ECO:0000313" key="6">
    <source>
        <dbReference type="Proteomes" id="UP000015105"/>
    </source>
</evidence>
<reference evidence="5" key="4">
    <citation type="submission" date="2019-03" db="UniProtKB">
        <authorList>
            <consortium name="EnsemblPlants"/>
        </authorList>
    </citation>
    <scope>IDENTIFICATION</scope>
</reference>
<dbReference type="STRING" id="200361.A0A453LCN2"/>
<dbReference type="InterPro" id="IPR042178">
    <property type="entry name" value="Serpin_sf_1"/>
</dbReference>
<comment type="similarity">
    <text evidence="1 2">Belongs to the serpin family.</text>
</comment>
<feature type="domain" description="Serpin" evidence="4">
    <location>
        <begin position="2"/>
        <end position="303"/>
    </location>
</feature>
<reference evidence="6" key="2">
    <citation type="journal article" date="2017" name="Nat. Plants">
        <title>The Aegilops tauschii genome reveals multiple impacts of transposons.</title>
        <authorList>
            <person name="Zhao G."/>
            <person name="Zou C."/>
            <person name="Li K."/>
            <person name="Wang K."/>
            <person name="Li T."/>
            <person name="Gao L."/>
            <person name="Zhang X."/>
            <person name="Wang H."/>
            <person name="Yang Z."/>
            <person name="Liu X."/>
            <person name="Jiang W."/>
            <person name="Mao L."/>
            <person name="Kong X."/>
            <person name="Jiao Y."/>
            <person name="Jia J."/>
        </authorList>
    </citation>
    <scope>NUCLEOTIDE SEQUENCE [LARGE SCALE GENOMIC DNA]</scope>
    <source>
        <strain evidence="6">cv. AL8/78</strain>
    </source>
</reference>
<dbReference type="SMART" id="SM00093">
    <property type="entry name" value="SERPIN"/>
    <property type="match status" value="1"/>
</dbReference>
<evidence type="ECO:0000256" key="1">
    <source>
        <dbReference type="ARBA" id="ARBA00009500"/>
    </source>
</evidence>
<dbReference type="GO" id="GO:0005615">
    <property type="term" value="C:extracellular space"/>
    <property type="evidence" value="ECO:0007669"/>
    <property type="project" value="InterPro"/>
</dbReference>
<reference evidence="5" key="3">
    <citation type="journal article" date="2017" name="Nature">
        <title>Genome sequence of the progenitor of the wheat D genome Aegilops tauschii.</title>
        <authorList>
            <person name="Luo M.C."/>
            <person name="Gu Y.Q."/>
            <person name="Puiu D."/>
            <person name="Wang H."/>
            <person name="Twardziok S.O."/>
            <person name="Deal K.R."/>
            <person name="Huo N."/>
            <person name="Zhu T."/>
            <person name="Wang L."/>
            <person name="Wang Y."/>
            <person name="McGuire P.E."/>
            <person name="Liu S."/>
            <person name="Long H."/>
            <person name="Ramasamy R.K."/>
            <person name="Rodriguez J.C."/>
            <person name="Van S.L."/>
            <person name="Yuan L."/>
            <person name="Wang Z."/>
            <person name="Xia Z."/>
            <person name="Xiao L."/>
            <person name="Anderson O.D."/>
            <person name="Ouyang S."/>
            <person name="Liang Y."/>
            <person name="Zimin A.V."/>
            <person name="Pertea G."/>
            <person name="Qi P."/>
            <person name="Bennetzen J.L."/>
            <person name="Dai X."/>
            <person name="Dawson M.W."/>
            <person name="Muller H.G."/>
            <person name="Kugler K."/>
            <person name="Rivarola-Duarte L."/>
            <person name="Spannagl M."/>
            <person name="Mayer K.F.X."/>
            <person name="Lu F.H."/>
            <person name="Bevan M.W."/>
            <person name="Leroy P."/>
            <person name="Li P."/>
            <person name="You F.M."/>
            <person name="Sun Q."/>
            <person name="Liu Z."/>
            <person name="Lyons E."/>
            <person name="Wicker T."/>
            <person name="Salzberg S.L."/>
            <person name="Devos K.M."/>
            <person name="Dvorak J."/>
        </authorList>
    </citation>
    <scope>NUCLEOTIDE SEQUENCE [LARGE SCALE GENOMIC DNA]</scope>
    <source>
        <strain evidence="5">cv. AL8/78</strain>
    </source>
</reference>
<evidence type="ECO:0000313" key="5">
    <source>
        <dbReference type="EnsemblPlants" id="AET5Gv20711000.1"/>
    </source>
</evidence>
<feature type="region of interest" description="Disordered" evidence="3">
    <location>
        <begin position="119"/>
        <end position="140"/>
    </location>
</feature>
<name>A0A453LCN2_AEGTS</name>
<dbReference type="EnsemblPlants" id="AET5Gv20711000.1">
    <property type="protein sequence ID" value="AET5Gv20711000.1"/>
    <property type="gene ID" value="AET5Gv20711000"/>
</dbReference>
<dbReference type="InterPro" id="IPR036186">
    <property type="entry name" value="Serpin_sf"/>
</dbReference>
<dbReference type="InterPro" id="IPR023796">
    <property type="entry name" value="Serpin_dom"/>
</dbReference>
<reference evidence="5" key="5">
    <citation type="journal article" date="2021" name="G3 (Bethesda)">
        <title>Aegilops tauschii genome assembly Aet v5.0 features greater sequence contiguity and improved annotation.</title>
        <authorList>
            <person name="Wang L."/>
            <person name="Zhu T."/>
            <person name="Rodriguez J.C."/>
            <person name="Deal K.R."/>
            <person name="Dubcovsky J."/>
            <person name="McGuire P.E."/>
            <person name="Lux T."/>
            <person name="Spannagl M."/>
            <person name="Mayer K.F.X."/>
            <person name="Baldrich P."/>
            <person name="Meyers B.C."/>
            <person name="Huo N."/>
            <person name="Gu Y.Q."/>
            <person name="Zhou H."/>
            <person name="Devos K.M."/>
            <person name="Bennetzen J.L."/>
            <person name="Unver T."/>
            <person name="Budak H."/>
            <person name="Gulick P.J."/>
            <person name="Galiba G."/>
            <person name="Kalapos B."/>
            <person name="Nelson D.R."/>
            <person name="Li P."/>
            <person name="You F.M."/>
            <person name="Luo M.C."/>
            <person name="Dvorak J."/>
        </authorList>
    </citation>
    <scope>NUCLEOTIDE SEQUENCE [LARGE SCALE GENOMIC DNA]</scope>
    <source>
        <strain evidence="5">cv. AL8/78</strain>
    </source>
</reference>
<keyword evidence="6" id="KW-1185">Reference proteome</keyword>
<proteinExistence type="inferred from homology"/>
<dbReference type="SUPFAM" id="SSF56574">
    <property type="entry name" value="Serpins"/>
    <property type="match status" value="1"/>
</dbReference>
<reference evidence="6" key="1">
    <citation type="journal article" date="2014" name="Science">
        <title>Ancient hybridizations among the ancestral genomes of bread wheat.</title>
        <authorList>
            <consortium name="International Wheat Genome Sequencing Consortium,"/>
            <person name="Marcussen T."/>
            <person name="Sandve S.R."/>
            <person name="Heier L."/>
            <person name="Spannagl M."/>
            <person name="Pfeifer M."/>
            <person name="Jakobsen K.S."/>
            <person name="Wulff B.B."/>
            <person name="Steuernagel B."/>
            <person name="Mayer K.F."/>
            <person name="Olsen O.A."/>
        </authorList>
    </citation>
    <scope>NUCLEOTIDE SEQUENCE [LARGE SCALE GENOMIC DNA]</scope>
    <source>
        <strain evidence="6">cv. AL8/78</strain>
    </source>
</reference>
<accession>A0A453LCN2</accession>
<dbReference type="Proteomes" id="UP000015105">
    <property type="component" value="Chromosome 5D"/>
</dbReference>
<evidence type="ECO:0000256" key="3">
    <source>
        <dbReference type="SAM" id="MobiDB-lite"/>
    </source>
</evidence>
<dbReference type="InterPro" id="IPR042185">
    <property type="entry name" value="Serpin_sf_2"/>
</dbReference>
<evidence type="ECO:0000259" key="4">
    <source>
        <dbReference type="SMART" id="SM00093"/>
    </source>
</evidence>
<dbReference type="Gramene" id="AET5Gv20711000.1">
    <property type="protein sequence ID" value="AET5Gv20711000.1"/>
    <property type="gene ID" value="AET5Gv20711000"/>
</dbReference>
<evidence type="ECO:0000256" key="2">
    <source>
        <dbReference type="RuleBase" id="RU000411"/>
    </source>
</evidence>
<organism evidence="5 6">
    <name type="scientific">Aegilops tauschii subsp. strangulata</name>
    <name type="common">Goatgrass</name>
    <dbReference type="NCBI Taxonomy" id="200361"/>
    <lineage>
        <taxon>Eukaryota</taxon>
        <taxon>Viridiplantae</taxon>
        <taxon>Streptophyta</taxon>
        <taxon>Embryophyta</taxon>
        <taxon>Tracheophyta</taxon>
        <taxon>Spermatophyta</taxon>
        <taxon>Magnoliopsida</taxon>
        <taxon>Liliopsida</taxon>
        <taxon>Poales</taxon>
        <taxon>Poaceae</taxon>
        <taxon>BOP clade</taxon>
        <taxon>Pooideae</taxon>
        <taxon>Triticodae</taxon>
        <taxon>Triticeae</taxon>
        <taxon>Triticinae</taxon>
        <taxon>Aegilops</taxon>
    </lineage>
</organism>